<sequence length="252" mass="26755">MTPDHGQEDWARAAFARSREAYPSSPAPVDRILTAARARRKRRRVAAAVASAACVVGIGLSVAFLRPQPDAVAPAHLPAPPASSPYTPAPSTVTVRVGDGTTDGKRWSVALEFHPTPPKGYTPPPHGSIGTSLLCQRMYIGGVRIDHQGGPWSDCQPVNGTNDPGPAGEMGLWGLHDKGADGTRLMVANPEPDVAYGLITLADGHQVKATTVTVPGTGYRAWAAPIPDGQTITAVDQYDDHHHRLSHDTNWH</sequence>
<dbReference type="RefSeq" id="WP_182776426.1">
    <property type="nucleotide sequence ID" value="NZ_BAAAHW010000003.1"/>
</dbReference>
<keyword evidence="1" id="KW-0472">Membrane</keyword>
<evidence type="ECO:0000256" key="1">
    <source>
        <dbReference type="SAM" id="Phobius"/>
    </source>
</evidence>
<keyword evidence="1" id="KW-0812">Transmembrane</keyword>
<accession>A0A7W3NRG8</accession>
<dbReference type="GeneID" id="93975774"/>
<organism evidence="2 3">
    <name type="scientific">Streptomyces murinus</name>
    <dbReference type="NCBI Taxonomy" id="33900"/>
    <lineage>
        <taxon>Bacteria</taxon>
        <taxon>Bacillati</taxon>
        <taxon>Actinomycetota</taxon>
        <taxon>Actinomycetes</taxon>
        <taxon>Kitasatosporales</taxon>
        <taxon>Streptomycetaceae</taxon>
        <taxon>Streptomyces</taxon>
    </lineage>
</organism>
<proteinExistence type="predicted"/>
<evidence type="ECO:0000313" key="3">
    <source>
        <dbReference type="Proteomes" id="UP000577386"/>
    </source>
</evidence>
<name>A0A7W3NRG8_STRMR</name>
<dbReference type="EMBL" id="JACJIJ010000002">
    <property type="protein sequence ID" value="MBA9055312.1"/>
    <property type="molecule type" value="Genomic_DNA"/>
</dbReference>
<dbReference type="AlphaFoldDB" id="A0A7W3NRG8"/>
<protein>
    <submittedName>
        <fullName evidence="2">Uncharacterized protein</fullName>
    </submittedName>
</protein>
<reference evidence="2 3" key="1">
    <citation type="submission" date="2020-08" db="EMBL/GenBank/DDBJ databases">
        <title>Sequencing the genomes of 1000 actinobacteria strains.</title>
        <authorList>
            <person name="Klenk H.-P."/>
        </authorList>
    </citation>
    <scope>NUCLEOTIDE SEQUENCE [LARGE SCALE GENOMIC DNA]</scope>
    <source>
        <strain evidence="2 3">DSM 41827</strain>
    </source>
</reference>
<comment type="caution">
    <text evidence="2">The sequence shown here is derived from an EMBL/GenBank/DDBJ whole genome shotgun (WGS) entry which is preliminary data.</text>
</comment>
<keyword evidence="3" id="KW-1185">Reference proteome</keyword>
<dbReference type="Proteomes" id="UP000577386">
    <property type="component" value="Unassembled WGS sequence"/>
</dbReference>
<feature type="transmembrane region" description="Helical" evidence="1">
    <location>
        <begin position="45"/>
        <end position="65"/>
    </location>
</feature>
<keyword evidence="1" id="KW-1133">Transmembrane helix</keyword>
<evidence type="ECO:0000313" key="2">
    <source>
        <dbReference type="EMBL" id="MBA9055312.1"/>
    </source>
</evidence>
<gene>
    <name evidence="2" type="ORF">HDA42_004490</name>
</gene>